<keyword evidence="1" id="KW-0812">Transmembrane</keyword>
<reference evidence="2" key="1">
    <citation type="journal article" date="2021" name="Proc. Natl. Acad. Sci. U.S.A.">
        <title>A Catalog of Tens of Thousands of Viruses from Human Metagenomes Reveals Hidden Associations with Chronic Diseases.</title>
        <authorList>
            <person name="Tisza M.J."/>
            <person name="Buck C.B."/>
        </authorList>
    </citation>
    <scope>NUCLEOTIDE SEQUENCE</scope>
    <source>
        <strain evidence="2">Ctbvo1</strain>
    </source>
</reference>
<keyword evidence="1" id="KW-0472">Membrane</keyword>
<feature type="transmembrane region" description="Helical" evidence="1">
    <location>
        <begin position="12"/>
        <end position="29"/>
    </location>
</feature>
<protein>
    <submittedName>
        <fullName evidence="2">Uncharacterized protein</fullName>
    </submittedName>
</protein>
<evidence type="ECO:0000313" key="2">
    <source>
        <dbReference type="EMBL" id="DAD66321.1"/>
    </source>
</evidence>
<keyword evidence="1" id="KW-1133">Transmembrane helix</keyword>
<evidence type="ECO:0000256" key="1">
    <source>
        <dbReference type="SAM" id="Phobius"/>
    </source>
</evidence>
<sequence>MRWSTAGARDGRYCVLYWGCIVTLFWGFYA</sequence>
<proteinExistence type="predicted"/>
<accession>A0A8S5L8W4</accession>
<organism evidence="2">
    <name type="scientific">Siphoviridae sp. ctbvo1</name>
    <dbReference type="NCBI Taxonomy" id="2823590"/>
    <lineage>
        <taxon>Viruses</taxon>
        <taxon>Duplodnaviria</taxon>
        <taxon>Heunggongvirae</taxon>
        <taxon>Uroviricota</taxon>
        <taxon>Caudoviricetes</taxon>
    </lineage>
</organism>
<name>A0A8S5L8W4_9CAUD</name>
<dbReference type="EMBL" id="BK014657">
    <property type="protein sequence ID" value="DAD66321.1"/>
    <property type="molecule type" value="Genomic_DNA"/>
</dbReference>